<gene>
    <name evidence="1" type="ORF">CLIB1444_07S06348</name>
</gene>
<comment type="caution">
    <text evidence="1">The sequence shown here is derived from an EMBL/GenBank/DDBJ whole genome shotgun (WGS) entry which is preliminary data.</text>
</comment>
<accession>A0ACA9YAY2</accession>
<name>A0ACA9YAY2_9ASCO</name>
<evidence type="ECO:0000313" key="1">
    <source>
        <dbReference type="EMBL" id="CAH6721960.1"/>
    </source>
</evidence>
<reference evidence="1" key="1">
    <citation type="submission" date="2022-06" db="EMBL/GenBank/DDBJ databases">
        <authorList>
            <person name="Legras J.-L."/>
            <person name="Devillers H."/>
            <person name="Grondin C."/>
        </authorList>
    </citation>
    <scope>NUCLEOTIDE SEQUENCE</scope>
    <source>
        <strain evidence="1">CLIB 1444</strain>
    </source>
</reference>
<keyword evidence="2" id="KW-1185">Reference proteome</keyword>
<dbReference type="Proteomes" id="UP001152531">
    <property type="component" value="Unassembled WGS sequence"/>
</dbReference>
<protein>
    <submittedName>
        <fullName evidence="1">Hexaprenyl pyrophosphate synthase, mitochondrial</fullName>
    </submittedName>
</protein>
<organism evidence="1 2">
    <name type="scientific">[Candida] jaroonii</name>
    <dbReference type="NCBI Taxonomy" id="467808"/>
    <lineage>
        <taxon>Eukaryota</taxon>
        <taxon>Fungi</taxon>
        <taxon>Dikarya</taxon>
        <taxon>Ascomycota</taxon>
        <taxon>Saccharomycotina</taxon>
        <taxon>Pichiomycetes</taxon>
        <taxon>Debaryomycetaceae</taxon>
        <taxon>Yamadazyma</taxon>
    </lineage>
</organism>
<evidence type="ECO:0000313" key="2">
    <source>
        <dbReference type="Proteomes" id="UP001152531"/>
    </source>
</evidence>
<sequence length="486" mass="53753">MIGYTRRNSTILLNRTRRLTFNKLNSTSTKSSSFKTAVQTAEKLVQPPNSSLFNDPFSIVSHEMSTLAKSIANLIGSGHPVLNRVSSYYFEAEGKNVRPLIVLLLSKALSNIPIEQRNRIEIDFEDVTTQKPFDGTPSLTSIAGKSVNDSISPLNILYGINPKVILDPLSKPMDKLPEFDAVNGILPKQRRLAEIVEMIHTASLLHDDVIDSSDSRRGRPSGNIAFTNKMAILAGDFLLGRASVAIARLRNPEVIELLSTTIANLVEGEFMQLKNTVVDQSSEDSINDGGEDKIIPTPSGRVPTKTHEYTVNKPIEIDHETTVNAAFEYYLHKTYLKTASLMSKSSRAAAVLSGSQNEIIENCYEFGRNLGLCFQIVDDLLDYTSSEASFGKPSQADLKLGLATAPILYAWMERPEIGDLIARKFENPGDVELARKHVDECNGLQKTKDLAMDYCNKALENLRVLPESDSRSALEFLTNSIITRTK</sequence>
<proteinExistence type="predicted"/>
<dbReference type="EMBL" id="CALSDN010000007">
    <property type="protein sequence ID" value="CAH6721960.1"/>
    <property type="molecule type" value="Genomic_DNA"/>
</dbReference>